<evidence type="ECO:0000256" key="2">
    <source>
        <dbReference type="SAM" id="SignalP"/>
    </source>
</evidence>
<keyword evidence="2" id="KW-0732">Signal</keyword>
<evidence type="ECO:0000313" key="3">
    <source>
        <dbReference type="EMBL" id="GIQ86060.1"/>
    </source>
</evidence>
<protein>
    <submittedName>
        <fullName evidence="3">Uncharacterized protein</fullName>
    </submittedName>
</protein>
<dbReference type="Proteomes" id="UP000265618">
    <property type="component" value="Unassembled WGS sequence"/>
</dbReference>
<feature type="signal peptide" evidence="2">
    <location>
        <begin position="1"/>
        <end position="17"/>
    </location>
</feature>
<organism evidence="3 4">
    <name type="scientific">Kipferlia bialata</name>
    <dbReference type="NCBI Taxonomy" id="797122"/>
    <lineage>
        <taxon>Eukaryota</taxon>
        <taxon>Metamonada</taxon>
        <taxon>Carpediemonas-like organisms</taxon>
        <taxon>Kipferlia</taxon>
    </lineage>
</organism>
<keyword evidence="1" id="KW-0472">Membrane</keyword>
<proteinExistence type="predicted"/>
<dbReference type="EMBL" id="BDIP01002290">
    <property type="protein sequence ID" value="GIQ86060.1"/>
    <property type="molecule type" value="Genomic_DNA"/>
</dbReference>
<feature type="transmembrane region" description="Helical" evidence="1">
    <location>
        <begin position="259"/>
        <end position="278"/>
    </location>
</feature>
<evidence type="ECO:0000256" key="1">
    <source>
        <dbReference type="SAM" id="Phobius"/>
    </source>
</evidence>
<evidence type="ECO:0000313" key="4">
    <source>
        <dbReference type="Proteomes" id="UP000265618"/>
    </source>
</evidence>
<feature type="chain" id="PRO_5039891259" evidence="2">
    <location>
        <begin position="18"/>
        <end position="296"/>
    </location>
</feature>
<accession>A0A9K3D0M8</accession>
<keyword evidence="4" id="KW-1185">Reference proteome</keyword>
<sequence>MGLVLCLCLLLLAVAGASTVYESPSAYPHSNLAGSFSVPAPGGNSLGQYVMYIGDQDVSNLQLSVKGDKHPSVTHMWTASTLSGIIDNTWPDIAVDDPENCVYIEISTFGQRDPDTKPTQLEVVYSWQVTTTYTDLTGTVDSKTYGDTNKHYDRYMLYPEVPDGQELNMITVSCTNSGVSVPTLSIGQCGYPLGTDTTLEFSSTKDLGQLQNGRTLVMHFEDRNCAQLVWQGLYAPEADSFECTYTWDSRGASPIPIQIWLLLGAIVLITGAVVYALMHYNKSEKRGAESQPLMSP</sequence>
<keyword evidence="1" id="KW-1133">Transmembrane helix</keyword>
<name>A0A9K3D0M8_9EUKA</name>
<dbReference type="AlphaFoldDB" id="A0A9K3D0M8"/>
<comment type="caution">
    <text evidence="3">The sequence shown here is derived from an EMBL/GenBank/DDBJ whole genome shotgun (WGS) entry which is preliminary data.</text>
</comment>
<gene>
    <name evidence="3" type="ORF">KIPB_007839</name>
</gene>
<reference evidence="3 4" key="1">
    <citation type="journal article" date="2018" name="PLoS ONE">
        <title>The draft genome of Kipferlia bialata reveals reductive genome evolution in fornicate parasites.</title>
        <authorList>
            <person name="Tanifuji G."/>
            <person name="Takabayashi S."/>
            <person name="Kume K."/>
            <person name="Takagi M."/>
            <person name="Nakayama T."/>
            <person name="Kamikawa R."/>
            <person name="Inagaki Y."/>
            <person name="Hashimoto T."/>
        </authorList>
    </citation>
    <scope>NUCLEOTIDE SEQUENCE [LARGE SCALE GENOMIC DNA]</scope>
    <source>
        <strain evidence="3">NY0173</strain>
    </source>
</reference>
<keyword evidence="1" id="KW-0812">Transmembrane</keyword>